<evidence type="ECO:0000313" key="3">
    <source>
        <dbReference type="EMBL" id="RPB25129.1"/>
    </source>
</evidence>
<accession>A0A3N4LU85</accession>
<evidence type="ECO:0000256" key="1">
    <source>
        <dbReference type="SAM" id="MobiDB-lite"/>
    </source>
</evidence>
<dbReference type="EMBL" id="ML121539">
    <property type="protein sequence ID" value="RPB25129.1"/>
    <property type="molecule type" value="Genomic_DNA"/>
</dbReference>
<reference evidence="3 4" key="1">
    <citation type="journal article" date="2018" name="Nat. Ecol. Evol.">
        <title>Pezizomycetes genomes reveal the molecular basis of ectomycorrhizal truffle lifestyle.</title>
        <authorList>
            <person name="Murat C."/>
            <person name="Payen T."/>
            <person name="Noel B."/>
            <person name="Kuo A."/>
            <person name="Morin E."/>
            <person name="Chen J."/>
            <person name="Kohler A."/>
            <person name="Krizsan K."/>
            <person name="Balestrini R."/>
            <person name="Da Silva C."/>
            <person name="Montanini B."/>
            <person name="Hainaut M."/>
            <person name="Levati E."/>
            <person name="Barry K.W."/>
            <person name="Belfiori B."/>
            <person name="Cichocki N."/>
            <person name="Clum A."/>
            <person name="Dockter R.B."/>
            <person name="Fauchery L."/>
            <person name="Guy J."/>
            <person name="Iotti M."/>
            <person name="Le Tacon F."/>
            <person name="Lindquist E.A."/>
            <person name="Lipzen A."/>
            <person name="Malagnac F."/>
            <person name="Mello A."/>
            <person name="Molinier V."/>
            <person name="Miyauchi S."/>
            <person name="Poulain J."/>
            <person name="Riccioni C."/>
            <person name="Rubini A."/>
            <person name="Sitrit Y."/>
            <person name="Splivallo R."/>
            <person name="Traeger S."/>
            <person name="Wang M."/>
            <person name="Zifcakova L."/>
            <person name="Wipf D."/>
            <person name="Zambonelli A."/>
            <person name="Paolocci F."/>
            <person name="Nowrousian M."/>
            <person name="Ottonello S."/>
            <person name="Baldrian P."/>
            <person name="Spatafora J.W."/>
            <person name="Henrissat B."/>
            <person name="Nagy L.G."/>
            <person name="Aury J.M."/>
            <person name="Wincker P."/>
            <person name="Grigoriev I.V."/>
            <person name="Bonfante P."/>
            <person name="Martin F.M."/>
        </authorList>
    </citation>
    <scope>NUCLEOTIDE SEQUENCE [LARGE SCALE GENOMIC DNA]</scope>
    <source>
        <strain evidence="3 4">ATCC MYA-4762</strain>
    </source>
</reference>
<sequence length="221" mass="23818">MKMNHGISTKLAVTTATLCSLFNVVSAGTIAFIGPSAGVDHGSITARRPTNHPSGPELELSTPSEGATTVEIAVITNPKEKWAQFDRPEVWEKFTVPVGEFVVFSKTPTLARLASQPILTAAIPGGVTCATFTSPKCDNKRSSGKDDFHCAFNLQGAGNIIRWGIPTKPQCMLCLKTDDATIKAMKRGRYDRFGVELCEPHEDIVKERKGGVKERGDSTKG</sequence>
<feature type="chain" id="PRO_5018251063" evidence="2">
    <location>
        <begin position="28"/>
        <end position="221"/>
    </location>
</feature>
<feature type="signal peptide" evidence="2">
    <location>
        <begin position="1"/>
        <end position="27"/>
    </location>
</feature>
<protein>
    <submittedName>
        <fullName evidence="3">Uncharacterized protein</fullName>
    </submittedName>
</protein>
<keyword evidence="4" id="KW-1185">Reference proteome</keyword>
<proteinExistence type="predicted"/>
<name>A0A3N4LU85_9PEZI</name>
<dbReference type="OrthoDB" id="5324605at2759"/>
<feature type="region of interest" description="Disordered" evidence="1">
    <location>
        <begin position="43"/>
        <end position="63"/>
    </location>
</feature>
<evidence type="ECO:0000313" key="4">
    <source>
        <dbReference type="Proteomes" id="UP000267821"/>
    </source>
</evidence>
<dbReference type="AlphaFoldDB" id="A0A3N4LU85"/>
<evidence type="ECO:0000256" key="2">
    <source>
        <dbReference type="SAM" id="SignalP"/>
    </source>
</evidence>
<organism evidence="3 4">
    <name type="scientific">Terfezia boudieri ATCC MYA-4762</name>
    <dbReference type="NCBI Taxonomy" id="1051890"/>
    <lineage>
        <taxon>Eukaryota</taxon>
        <taxon>Fungi</taxon>
        <taxon>Dikarya</taxon>
        <taxon>Ascomycota</taxon>
        <taxon>Pezizomycotina</taxon>
        <taxon>Pezizomycetes</taxon>
        <taxon>Pezizales</taxon>
        <taxon>Pezizaceae</taxon>
        <taxon>Terfezia</taxon>
    </lineage>
</organism>
<keyword evidence="2" id="KW-0732">Signal</keyword>
<dbReference type="Proteomes" id="UP000267821">
    <property type="component" value="Unassembled WGS sequence"/>
</dbReference>
<gene>
    <name evidence="3" type="ORF">L211DRAFT_139120</name>
</gene>
<dbReference type="InParanoid" id="A0A3N4LU85"/>